<accession>A0A1G4MK70</accession>
<dbReference type="STRING" id="4955.A0A1G4MK70"/>
<feature type="compositionally biased region" description="Basic residues" evidence="1">
    <location>
        <begin position="79"/>
        <end position="88"/>
    </location>
</feature>
<dbReference type="OMA" id="SKWKIPH"/>
<protein>
    <submittedName>
        <fullName evidence="2">LAFE_0H10132g1_1</fullName>
    </submittedName>
</protein>
<gene>
    <name evidence="2" type="ORF">LAFE_0H10132G</name>
</gene>
<evidence type="ECO:0000313" key="2">
    <source>
        <dbReference type="EMBL" id="SCW04284.1"/>
    </source>
</evidence>
<feature type="compositionally biased region" description="Polar residues" evidence="1">
    <location>
        <begin position="451"/>
        <end position="467"/>
    </location>
</feature>
<feature type="region of interest" description="Disordered" evidence="1">
    <location>
        <begin position="1"/>
        <end position="25"/>
    </location>
</feature>
<sequence>MRYSRSPSKDPNASSQCGTPNESVSKWKIPHYYRRSSGQNVTPGPDMSTSYAESQVTNNNINIMTTPKQVQLQETAAQSKKKSTRGKGKKGEMVFVNYTVKDAKPIDPTLKKKKSPKSRMLKIFSSSSHHSDRMRSMPTLATSTDTIDTPPLSSASTPSSATKRSYASFLRYGRLNSSTTVSSPASVMSEEVVPRSAPLPSMQRPQLGRSLSANVSLVNNNGRASLSMGPVENTQSLRCNTAQADFYNGEENDDTDEVDHHYLDQYHGIQGNDFSRAASEEFNSSNHLHGTNSMHQSDENDASIAFSKMFTRKRANTGGSMSSMVSSGTSSNLSTLHRNLSTNSVSSLSNRYSPIRTGSPARQTSNLRGSSHRLSRELTSLHSSTGFPVDLALGLETYLDTHTKQRQNHRRKQDSISDLNKSQVNIMSSQYNGAVSSTSSSSTPGVIENSIGPNNGTSVDRSNSTVLSLEHESSLENDILEEQEETPPTGDIPAIKGIPRNVKDGQGEAIYDTASGTNMSFSSGTVISSMTNSQSTLNSSAISYGNISSTKTAIVESGNVMADAAFPESHFSMKLENDRDDEFFNMYMQLNLEGQEEFITDCGAISMPADNSSSRLLENVHGDTSTVTSLLNNSPATITTGNNINITSNLQDESNANERLHNNFTNRIMHDIDQIAQSLNVGEADRERSQW</sequence>
<feature type="region of interest" description="Disordered" evidence="1">
    <location>
        <begin position="316"/>
        <end position="376"/>
    </location>
</feature>
<dbReference type="AlphaFoldDB" id="A0A1G4MK70"/>
<feature type="compositionally biased region" description="Polar residues" evidence="1">
    <location>
        <begin position="1"/>
        <end position="24"/>
    </location>
</feature>
<feature type="compositionally biased region" description="Polar residues" evidence="1">
    <location>
        <begin position="67"/>
        <end position="78"/>
    </location>
</feature>
<evidence type="ECO:0000313" key="3">
    <source>
        <dbReference type="Proteomes" id="UP000190831"/>
    </source>
</evidence>
<name>A0A1G4MK70_LACFM</name>
<keyword evidence="3" id="KW-1185">Reference proteome</keyword>
<feature type="compositionally biased region" description="Polar residues" evidence="1">
    <location>
        <begin position="360"/>
        <end position="369"/>
    </location>
</feature>
<feature type="region of interest" description="Disordered" evidence="1">
    <location>
        <begin position="433"/>
        <end position="468"/>
    </location>
</feature>
<feature type="region of interest" description="Disordered" evidence="1">
    <location>
        <begin position="125"/>
        <end position="160"/>
    </location>
</feature>
<organism evidence="2 3">
    <name type="scientific">Lachancea fermentati</name>
    <name type="common">Zygosaccharomyces fermentati</name>
    <dbReference type="NCBI Taxonomy" id="4955"/>
    <lineage>
        <taxon>Eukaryota</taxon>
        <taxon>Fungi</taxon>
        <taxon>Dikarya</taxon>
        <taxon>Ascomycota</taxon>
        <taxon>Saccharomycotina</taxon>
        <taxon>Saccharomycetes</taxon>
        <taxon>Saccharomycetales</taxon>
        <taxon>Saccharomycetaceae</taxon>
        <taxon>Lachancea</taxon>
    </lineage>
</organism>
<feature type="region of interest" description="Disordered" evidence="1">
    <location>
        <begin position="481"/>
        <end position="503"/>
    </location>
</feature>
<proteinExistence type="predicted"/>
<evidence type="ECO:0000256" key="1">
    <source>
        <dbReference type="SAM" id="MobiDB-lite"/>
    </source>
</evidence>
<feature type="compositionally biased region" description="Low complexity" evidence="1">
    <location>
        <begin position="316"/>
        <end position="353"/>
    </location>
</feature>
<dbReference type="Proteomes" id="UP000190831">
    <property type="component" value="Chromosome H"/>
</dbReference>
<feature type="region of interest" description="Disordered" evidence="1">
    <location>
        <begin position="178"/>
        <end position="205"/>
    </location>
</feature>
<dbReference type="OrthoDB" id="4069723at2759"/>
<feature type="region of interest" description="Disordered" evidence="1">
    <location>
        <begin position="67"/>
        <end position="89"/>
    </location>
</feature>
<reference evidence="2 3" key="1">
    <citation type="submission" date="2016-03" db="EMBL/GenBank/DDBJ databases">
        <authorList>
            <person name="Devillers H."/>
        </authorList>
    </citation>
    <scope>NUCLEOTIDE SEQUENCE [LARGE SCALE GENOMIC DNA]</scope>
    <source>
        <strain evidence="2">CBS 6772</strain>
    </source>
</reference>
<dbReference type="EMBL" id="LT598491">
    <property type="protein sequence ID" value="SCW04284.1"/>
    <property type="molecule type" value="Genomic_DNA"/>
</dbReference>
<feature type="compositionally biased region" description="Low complexity" evidence="1">
    <location>
        <begin position="149"/>
        <end position="160"/>
    </location>
</feature>